<protein>
    <submittedName>
        <fullName evidence="1">Uncharacterized protein</fullName>
    </submittedName>
</protein>
<dbReference type="Proteomes" id="UP000184406">
    <property type="component" value="Unassembled WGS sequence"/>
</dbReference>
<evidence type="ECO:0000313" key="2">
    <source>
        <dbReference type="Proteomes" id="UP000184406"/>
    </source>
</evidence>
<proteinExistence type="predicted"/>
<organism evidence="1 2">
    <name type="scientific">Arenibacter palladensis</name>
    <dbReference type="NCBI Taxonomy" id="237373"/>
    <lineage>
        <taxon>Bacteria</taxon>
        <taxon>Pseudomonadati</taxon>
        <taxon>Bacteroidota</taxon>
        <taxon>Flavobacteriia</taxon>
        <taxon>Flavobacteriales</taxon>
        <taxon>Flavobacteriaceae</taxon>
        <taxon>Arenibacter</taxon>
    </lineage>
</organism>
<dbReference type="OrthoDB" id="1349264at2"/>
<keyword evidence="2" id="KW-1185">Reference proteome</keyword>
<dbReference type="AlphaFoldDB" id="A0A1M5DSX0"/>
<name>A0A1M5DSX0_9FLAO</name>
<dbReference type="EMBL" id="FQUX01000006">
    <property type="protein sequence ID" value="SHF70138.1"/>
    <property type="molecule type" value="Genomic_DNA"/>
</dbReference>
<dbReference type="RefSeq" id="WP_072863636.1">
    <property type="nucleotide sequence ID" value="NZ_FQUX01000006.1"/>
</dbReference>
<accession>A0A1M5DSX0</accession>
<evidence type="ECO:0000313" key="1">
    <source>
        <dbReference type="EMBL" id="SHF70138.1"/>
    </source>
</evidence>
<gene>
    <name evidence="1" type="ORF">SAMN03080594_106233</name>
</gene>
<sequence>MSRKHSFKLTLSNNVTEKQGINYLVEEQTGFFKIDKLMKKELLDKVNIPHNFLQSFDMVYIPKLKGIVFDKDYIETHLDEILFIELKTTKKYLPENPKGFFFGATENEFNFGKLLGDRFRFCFVCLNEKSPSYALLTIEELEKKIRNRRIQYQINL</sequence>
<reference evidence="2" key="1">
    <citation type="submission" date="2016-11" db="EMBL/GenBank/DDBJ databases">
        <authorList>
            <person name="Varghese N."/>
            <person name="Submissions S."/>
        </authorList>
    </citation>
    <scope>NUCLEOTIDE SEQUENCE [LARGE SCALE GENOMIC DNA]</scope>
    <source>
        <strain evidence="2">DSM 17539</strain>
    </source>
</reference>